<gene>
    <name evidence="1" type="ORF">SAMN05216231_0945</name>
</gene>
<name>A0A1H0Z0U8_9BACI</name>
<dbReference type="PANTHER" id="PTHR30143">
    <property type="entry name" value="ACID HYDRATASE"/>
    <property type="match status" value="1"/>
</dbReference>
<protein>
    <submittedName>
        <fullName evidence="1">2-keto-4-pentenoate hydratase</fullName>
    </submittedName>
</protein>
<dbReference type="EMBL" id="FNKD01000001">
    <property type="protein sequence ID" value="SDQ20716.1"/>
    <property type="molecule type" value="Genomic_DNA"/>
</dbReference>
<accession>A0A1H0Z0U8</accession>
<dbReference type="InterPro" id="IPR050772">
    <property type="entry name" value="Hydratase-Decarb/MhpD_sf"/>
</dbReference>
<organism evidence="1 2">
    <name type="scientific">Virgibacillus salinus</name>
    <dbReference type="NCBI Taxonomy" id="553311"/>
    <lineage>
        <taxon>Bacteria</taxon>
        <taxon>Bacillati</taxon>
        <taxon>Bacillota</taxon>
        <taxon>Bacilli</taxon>
        <taxon>Bacillales</taxon>
        <taxon>Bacillaceae</taxon>
        <taxon>Virgibacillus</taxon>
    </lineage>
</organism>
<dbReference type="SUPFAM" id="SSF56529">
    <property type="entry name" value="FAH"/>
    <property type="match status" value="1"/>
</dbReference>
<dbReference type="Gene3D" id="3.90.850.10">
    <property type="entry name" value="Fumarylacetoacetase-like, C-terminal domain"/>
    <property type="match status" value="1"/>
</dbReference>
<evidence type="ECO:0000313" key="2">
    <source>
        <dbReference type="Proteomes" id="UP000199444"/>
    </source>
</evidence>
<dbReference type="GO" id="GO:0005737">
    <property type="term" value="C:cytoplasm"/>
    <property type="evidence" value="ECO:0007669"/>
    <property type="project" value="TreeGrafter"/>
</dbReference>
<proteinExistence type="predicted"/>
<evidence type="ECO:0000313" key="1">
    <source>
        <dbReference type="EMBL" id="SDQ20716.1"/>
    </source>
</evidence>
<dbReference type="RefSeq" id="WP_092491782.1">
    <property type="nucleotide sequence ID" value="NZ_FNKD01000001.1"/>
</dbReference>
<dbReference type="Proteomes" id="UP000199444">
    <property type="component" value="Unassembled WGS sequence"/>
</dbReference>
<dbReference type="STRING" id="553311.SAMN05216231_0945"/>
<reference evidence="1 2" key="1">
    <citation type="submission" date="2016-10" db="EMBL/GenBank/DDBJ databases">
        <authorList>
            <person name="de Groot N.N."/>
        </authorList>
    </citation>
    <scope>NUCLEOTIDE SEQUENCE [LARGE SCALE GENOMIC DNA]</scope>
    <source>
        <strain evidence="1 2">CGMCC 1.10449</strain>
    </source>
</reference>
<keyword evidence="2" id="KW-1185">Reference proteome</keyword>
<dbReference type="InterPro" id="IPR036663">
    <property type="entry name" value="Fumarylacetoacetase_C_sf"/>
</dbReference>
<dbReference type="GO" id="GO:0008684">
    <property type="term" value="F:2-oxopent-4-enoate hydratase activity"/>
    <property type="evidence" value="ECO:0007669"/>
    <property type="project" value="TreeGrafter"/>
</dbReference>
<sequence>MTNTTNLVNTLYNAYSLGQAISKEEIPETISKEDAYSVQHQLTELKSANSNDKLIGYKISLTSEETQQLFNSTTPLYGALTKSSLSDGSIDLKKMLSPLIEIELMFIAHEDLSATDDIHSILQKMSIAPGLEIPDSRFNDWFPKLSLGQVIADSAVAGNVIVGEPVEGISYDQLTNINANLTLNGEIIAQGPSTEVLGNPVHAIQWLIEELAKKGRTIQKGMIISSGTFILPKPLEKGKYQVSFDRVGSVNLDVL</sequence>
<dbReference type="PANTHER" id="PTHR30143:SF0">
    <property type="entry name" value="2-KETO-4-PENTENOATE HYDRATASE"/>
    <property type="match status" value="1"/>
</dbReference>
<dbReference type="AlphaFoldDB" id="A0A1H0Z0U8"/>